<reference evidence="2 3" key="1">
    <citation type="journal article" date="2013" name="Environ. Microbiol.">
        <title>Complete genome, catabolic sub-proteomes and key-metabolites of Desulfobacula toluolica Tol2, a marine, aromatic compound-degrading, sulfate-reducing bacterium.</title>
        <authorList>
            <person name="Wohlbrand L."/>
            <person name="Jacob J.H."/>
            <person name="Kube M."/>
            <person name="Mussmann M."/>
            <person name="Jarling R."/>
            <person name="Beck A."/>
            <person name="Amann R."/>
            <person name="Wilkes H."/>
            <person name="Reinhardt R."/>
            <person name="Rabus R."/>
        </authorList>
    </citation>
    <scope>NUCLEOTIDE SEQUENCE [LARGE SCALE GENOMIC DNA]</scope>
    <source>
        <strain evidence="3">DSM 7467 / Tol2</strain>
    </source>
</reference>
<organism evidence="2 3">
    <name type="scientific">Desulfobacula toluolica (strain DSM 7467 / Tol2)</name>
    <dbReference type="NCBI Taxonomy" id="651182"/>
    <lineage>
        <taxon>Bacteria</taxon>
        <taxon>Pseudomonadati</taxon>
        <taxon>Thermodesulfobacteriota</taxon>
        <taxon>Desulfobacteria</taxon>
        <taxon>Desulfobacterales</taxon>
        <taxon>Desulfobacteraceae</taxon>
        <taxon>Desulfobacula</taxon>
    </lineage>
</organism>
<protein>
    <submittedName>
        <fullName evidence="2">Conserved uncharacterized protein</fullName>
    </submittedName>
</protein>
<dbReference type="RefSeq" id="WP_014957832.1">
    <property type="nucleotide sequence ID" value="NC_018645.1"/>
</dbReference>
<dbReference type="KEGG" id="dto:TOL2_C23590"/>
<accession>K0NHW2</accession>
<dbReference type="PATRIC" id="fig|651182.5.peg.2789"/>
<dbReference type="STRING" id="651182.TOL2_C23590"/>
<feature type="compositionally biased region" description="Polar residues" evidence="1">
    <location>
        <begin position="49"/>
        <end position="61"/>
    </location>
</feature>
<dbReference type="InterPro" id="IPR021973">
    <property type="entry name" value="SprA-related"/>
</dbReference>
<proteinExistence type="predicted"/>
<keyword evidence="3" id="KW-1185">Reference proteome</keyword>
<feature type="compositionally biased region" description="Low complexity" evidence="1">
    <location>
        <begin position="37"/>
        <end position="48"/>
    </location>
</feature>
<evidence type="ECO:0000313" key="2">
    <source>
        <dbReference type="EMBL" id="CCK80520.1"/>
    </source>
</evidence>
<dbReference type="AlphaFoldDB" id="K0NHW2"/>
<dbReference type="HOGENOM" id="CLU_1127657_0_0_7"/>
<evidence type="ECO:0000313" key="3">
    <source>
        <dbReference type="Proteomes" id="UP000007347"/>
    </source>
</evidence>
<evidence type="ECO:0000256" key="1">
    <source>
        <dbReference type="SAM" id="MobiDB-lite"/>
    </source>
</evidence>
<name>K0NHW2_DESTT</name>
<dbReference type="EMBL" id="FO203503">
    <property type="protein sequence ID" value="CCK80520.1"/>
    <property type="molecule type" value="Genomic_DNA"/>
</dbReference>
<sequence>MNISTNTYDNYQSGFSYPSVPHSKTLNIKPLAENNQTFNTVSNSNNSTQKTINQTSETNSPKQEHTGLRSQETEETQTIAKPKTMSGEEQTLTRAEIQLVEELKQTDIEVRQHEMAHIAAGGRYITSGANLTYKRGPDGKEYAVAGEVSIDTSPVPGNPQATIRKMRQIKNAALAPANPSSQDLKVASNATSTASKALSELVTLQAKEQAIANENKAFGSPKKAAQSYEKISRLPEENRSTFQIAV</sequence>
<feature type="region of interest" description="Disordered" evidence="1">
    <location>
        <begin position="37"/>
        <end position="91"/>
    </location>
</feature>
<dbReference type="Proteomes" id="UP000007347">
    <property type="component" value="Chromosome"/>
</dbReference>
<dbReference type="Pfam" id="PF12118">
    <property type="entry name" value="SprA-related"/>
    <property type="match status" value="1"/>
</dbReference>
<gene>
    <name evidence="2" type="ordered locus">TOL2_C23590</name>
</gene>
<dbReference type="OrthoDB" id="9812722at2"/>